<keyword evidence="1" id="KW-0677">Repeat</keyword>
<name>A0A7N0TEM1_KALFE</name>
<dbReference type="OMA" id="EPHESKC"/>
<evidence type="ECO:0000313" key="4">
    <source>
        <dbReference type="Proteomes" id="UP000594263"/>
    </source>
</evidence>
<dbReference type="GO" id="GO:0009451">
    <property type="term" value="P:RNA modification"/>
    <property type="evidence" value="ECO:0007669"/>
    <property type="project" value="InterPro"/>
</dbReference>
<dbReference type="InterPro" id="IPR046960">
    <property type="entry name" value="PPR_At4g14850-like_plant"/>
</dbReference>
<feature type="repeat" description="PPR" evidence="2">
    <location>
        <begin position="147"/>
        <end position="181"/>
    </location>
</feature>
<evidence type="ECO:0000313" key="3">
    <source>
        <dbReference type="EnsemblPlants" id="Kaladp0034s0231.1.v1.1.CDS.1"/>
    </source>
</evidence>
<dbReference type="InterPro" id="IPR011990">
    <property type="entry name" value="TPR-like_helical_dom_sf"/>
</dbReference>
<evidence type="ECO:0000256" key="1">
    <source>
        <dbReference type="ARBA" id="ARBA00022737"/>
    </source>
</evidence>
<dbReference type="Pfam" id="PF20431">
    <property type="entry name" value="E_motif"/>
    <property type="match status" value="1"/>
</dbReference>
<reference evidence="3" key="1">
    <citation type="submission" date="2021-01" db="UniProtKB">
        <authorList>
            <consortium name="EnsemblPlants"/>
        </authorList>
    </citation>
    <scope>IDENTIFICATION</scope>
</reference>
<dbReference type="InterPro" id="IPR046848">
    <property type="entry name" value="E_motif"/>
</dbReference>
<dbReference type="Gramene" id="Kaladp0034s0231.1.v1.1">
    <property type="protein sequence ID" value="Kaladp0034s0231.1.v1.1.CDS.1"/>
    <property type="gene ID" value="Kaladp0034s0231.v1.1"/>
</dbReference>
<dbReference type="EnsemblPlants" id="Kaladp0034s0231.1.v1.1">
    <property type="protein sequence ID" value="Kaladp0034s0231.1.v1.1.CDS.1"/>
    <property type="gene ID" value="Kaladp0034s0231.v1.1"/>
</dbReference>
<organism evidence="3 4">
    <name type="scientific">Kalanchoe fedtschenkoi</name>
    <name type="common">Lavender scallops</name>
    <name type="synonym">South American air plant</name>
    <dbReference type="NCBI Taxonomy" id="63787"/>
    <lineage>
        <taxon>Eukaryota</taxon>
        <taxon>Viridiplantae</taxon>
        <taxon>Streptophyta</taxon>
        <taxon>Embryophyta</taxon>
        <taxon>Tracheophyta</taxon>
        <taxon>Spermatophyta</taxon>
        <taxon>Magnoliopsida</taxon>
        <taxon>eudicotyledons</taxon>
        <taxon>Gunneridae</taxon>
        <taxon>Pentapetalae</taxon>
        <taxon>Saxifragales</taxon>
        <taxon>Crassulaceae</taxon>
        <taxon>Kalanchoe</taxon>
    </lineage>
</organism>
<proteinExistence type="predicted"/>
<accession>A0A7N0TEM1</accession>
<dbReference type="GO" id="GO:0003723">
    <property type="term" value="F:RNA binding"/>
    <property type="evidence" value="ECO:0007669"/>
    <property type="project" value="InterPro"/>
</dbReference>
<dbReference type="InterPro" id="IPR002885">
    <property type="entry name" value="PPR_rpt"/>
</dbReference>
<sequence length="344" mass="38051">MGCDQFVLASLVNLYAKYGDMSTCRYIFNQISDPDLVTWNTVLTAYAGTPLAAGCGDWDVGFSMDALYTFHEMQRGQIRPDEKTMVAVISACANVGALRQGAWAHSYMLKNDLEMNVHVGTSLIDMYVKCGCLDAAYQMFVKMPKRDTLCFNAMIGGFAVHGYGQRALEVFERMNVEGLVPDDVTIVVVLCGCSHAGLVEEGYKIFDSMDGAYGIEPKVEHYACLVDLLGRAGRLSEAEQCVHTMPMKPNAVVWRSLLGAARVHGSLEIGEVALENLIQLEPETTGNYVLLSNIYANMDRFDDVKRVRKLMKDNAVDKMPGSCFVEMDGAIYEFLMGDPTCPWL</sequence>
<evidence type="ECO:0008006" key="5">
    <source>
        <dbReference type="Google" id="ProtNLM"/>
    </source>
</evidence>
<dbReference type="Proteomes" id="UP000594263">
    <property type="component" value="Unplaced"/>
</dbReference>
<protein>
    <recommendedName>
        <fullName evidence="5">Pentatricopeptide repeat-containing protein</fullName>
    </recommendedName>
</protein>
<dbReference type="PROSITE" id="PS51375">
    <property type="entry name" value="PPR"/>
    <property type="match status" value="1"/>
</dbReference>
<dbReference type="AlphaFoldDB" id="A0A7N0TEM1"/>
<dbReference type="FunFam" id="1.25.40.10:FF:000242">
    <property type="entry name" value="Pentatricopeptide repeat-containing protein"/>
    <property type="match status" value="1"/>
</dbReference>
<dbReference type="Pfam" id="PF01535">
    <property type="entry name" value="PPR"/>
    <property type="match status" value="2"/>
</dbReference>
<dbReference type="Pfam" id="PF13041">
    <property type="entry name" value="PPR_2"/>
    <property type="match status" value="1"/>
</dbReference>
<dbReference type="PANTHER" id="PTHR47926:SF450">
    <property type="entry name" value="DYW DOMAIN-CONTAINING PROTEIN"/>
    <property type="match status" value="1"/>
</dbReference>
<dbReference type="Gene3D" id="1.25.40.10">
    <property type="entry name" value="Tetratricopeptide repeat domain"/>
    <property type="match status" value="3"/>
</dbReference>
<dbReference type="PANTHER" id="PTHR47926">
    <property type="entry name" value="PENTATRICOPEPTIDE REPEAT-CONTAINING PROTEIN"/>
    <property type="match status" value="1"/>
</dbReference>
<evidence type="ECO:0000256" key="2">
    <source>
        <dbReference type="PROSITE-ProRule" id="PRU00708"/>
    </source>
</evidence>
<keyword evidence="4" id="KW-1185">Reference proteome</keyword>
<dbReference type="NCBIfam" id="TIGR00756">
    <property type="entry name" value="PPR"/>
    <property type="match status" value="3"/>
</dbReference>